<reference evidence="2" key="1">
    <citation type="submission" date="2021-09" db="EMBL/GenBank/DDBJ databases">
        <authorList>
            <person name="Martin H S."/>
        </authorList>
    </citation>
    <scope>NUCLEOTIDE SEQUENCE</scope>
</reference>
<evidence type="ECO:0000256" key="1">
    <source>
        <dbReference type="SAM" id="MobiDB-lite"/>
    </source>
</evidence>
<feature type="region of interest" description="Disordered" evidence="1">
    <location>
        <begin position="94"/>
        <end position="125"/>
    </location>
</feature>
<dbReference type="EMBL" id="CAKASE010000074">
    <property type="protein sequence ID" value="CAG9576395.1"/>
    <property type="molecule type" value="Genomic_DNA"/>
</dbReference>
<feature type="region of interest" description="Disordered" evidence="1">
    <location>
        <begin position="1"/>
        <end position="51"/>
    </location>
</feature>
<evidence type="ECO:0000313" key="3">
    <source>
        <dbReference type="Proteomes" id="UP000789524"/>
    </source>
</evidence>
<comment type="caution">
    <text evidence="2">The sequence shown here is derived from an EMBL/GenBank/DDBJ whole genome shotgun (WGS) entry which is preliminary data.</text>
</comment>
<accession>A0A8J2R519</accession>
<organism evidence="2 3">
    <name type="scientific">Danaus chrysippus</name>
    <name type="common">African queen</name>
    <dbReference type="NCBI Taxonomy" id="151541"/>
    <lineage>
        <taxon>Eukaryota</taxon>
        <taxon>Metazoa</taxon>
        <taxon>Ecdysozoa</taxon>
        <taxon>Arthropoda</taxon>
        <taxon>Hexapoda</taxon>
        <taxon>Insecta</taxon>
        <taxon>Pterygota</taxon>
        <taxon>Neoptera</taxon>
        <taxon>Endopterygota</taxon>
        <taxon>Lepidoptera</taxon>
        <taxon>Glossata</taxon>
        <taxon>Ditrysia</taxon>
        <taxon>Papilionoidea</taxon>
        <taxon>Nymphalidae</taxon>
        <taxon>Danainae</taxon>
        <taxon>Danaini</taxon>
        <taxon>Danaina</taxon>
        <taxon>Danaus</taxon>
        <taxon>Anosia</taxon>
    </lineage>
</organism>
<dbReference type="AlphaFoldDB" id="A0A8J2R519"/>
<sequence>MSSVLEAATRPPRARPELGRVTSVSAGHPTVSPSSPDLQPCPSIVPVPGGRWPVTAPRRQSYLTLSRVTESVCDQVINALEGCRLIGRDQASECGGARAAPGPWGGACDVTSGAPGNTRGRARSD</sequence>
<evidence type="ECO:0000313" key="2">
    <source>
        <dbReference type="EMBL" id="CAG9576395.1"/>
    </source>
</evidence>
<protein>
    <submittedName>
        <fullName evidence="2">(African queen) hypothetical protein</fullName>
    </submittedName>
</protein>
<dbReference type="Proteomes" id="UP000789524">
    <property type="component" value="Unassembled WGS sequence"/>
</dbReference>
<gene>
    <name evidence="2" type="ORF">DCHRY22_LOCUS12038</name>
</gene>
<name>A0A8J2R519_9NEOP</name>
<proteinExistence type="predicted"/>
<keyword evidence="3" id="KW-1185">Reference proteome</keyword>